<feature type="transmembrane region" description="Helical" evidence="7">
    <location>
        <begin position="420"/>
        <end position="438"/>
    </location>
</feature>
<evidence type="ECO:0000256" key="3">
    <source>
        <dbReference type="ARBA" id="ARBA00022723"/>
    </source>
</evidence>
<proteinExistence type="predicted"/>
<dbReference type="InterPro" id="IPR051684">
    <property type="entry name" value="Electron_Trans/Redox"/>
</dbReference>
<feature type="transmembrane region" description="Helical" evidence="7">
    <location>
        <begin position="119"/>
        <end position="137"/>
    </location>
</feature>
<feature type="transmembrane region" description="Helical" evidence="7">
    <location>
        <begin position="445"/>
        <end position="466"/>
    </location>
</feature>
<feature type="domain" description="4Fe-4S ferredoxin-type" evidence="8">
    <location>
        <begin position="74"/>
        <end position="114"/>
    </location>
</feature>
<feature type="transmembrane region" description="Helical" evidence="7">
    <location>
        <begin position="381"/>
        <end position="400"/>
    </location>
</feature>
<dbReference type="EMBL" id="CP141769">
    <property type="protein sequence ID" value="WRS38279.1"/>
    <property type="molecule type" value="Genomic_DNA"/>
</dbReference>
<keyword evidence="7" id="KW-0812">Transmembrane</keyword>
<evidence type="ECO:0000256" key="2">
    <source>
        <dbReference type="ARBA" id="ARBA00022485"/>
    </source>
</evidence>
<keyword evidence="4" id="KW-0249">Electron transport</keyword>
<gene>
    <name evidence="9" type="ORF">VA613_09665</name>
</gene>
<keyword evidence="1" id="KW-0813">Transport</keyword>
<protein>
    <submittedName>
        <fullName evidence="9">4Fe-4S binding protein</fullName>
    </submittedName>
</protein>
<keyword evidence="7" id="KW-1133">Transmembrane helix</keyword>
<feature type="transmembrane region" description="Helical" evidence="7">
    <location>
        <begin position="149"/>
        <end position="168"/>
    </location>
</feature>
<dbReference type="InterPro" id="IPR017896">
    <property type="entry name" value="4Fe4S_Fe-S-bd"/>
</dbReference>
<dbReference type="RefSeq" id="WP_296657332.1">
    <property type="nucleotide sequence ID" value="NZ_CP141769.1"/>
</dbReference>
<evidence type="ECO:0000313" key="10">
    <source>
        <dbReference type="Proteomes" id="UP001334732"/>
    </source>
</evidence>
<organism evidence="9 10">
    <name type="scientific">Thiobacillus sedimenti</name>
    <dbReference type="NCBI Taxonomy" id="3110231"/>
    <lineage>
        <taxon>Bacteria</taxon>
        <taxon>Pseudomonadati</taxon>
        <taxon>Pseudomonadota</taxon>
        <taxon>Betaproteobacteria</taxon>
        <taxon>Nitrosomonadales</taxon>
        <taxon>Thiobacillaceae</taxon>
        <taxon>Thiobacillus</taxon>
    </lineage>
</organism>
<keyword evidence="5" id="KW-0408">Iron</keyword>
<feature type="transmembrane region" description="Helical" evidence="7">
    <location>
        <begin position="348"/>
        <end position="369"/>
    </location>
</feature>
<evidence type="ECO:0000256" key="5">
    <source>
        <dbReference type="ARBA" id="ARBA00023004"/>
    </source>
</evidence>
<dbReference type="Proteomes" id="UP001334732">
    <property type="component" value="Chromosome"/>
</dbReference>
<keyword evidence="2" id="KW-0004">4Fe-4S</keyword>
<evidence type="ECO:0000256" key="6">
    <source>
        <dbReference type="ARBA" id="ARBA00023014"/>
    </source>
</evidence>
<sequence>MNAATGQIAASGPGTGRLARLGLAMRRYRNAIIVAQWLVVLGYLMLVAVPAFLPLPPDQAHIWNNLTRFAQFAFWGIWWPFVILSIMALGRVWCGVLCPEGALTEWVSRFGLGRGIPRWMKWGGWPFVAFVMTTVFGQMTSVYEYPKPALLILGGSTIAAIAVGLIWGREKRVWCKHLCPVSGVFGLLAKIAPVHFKVDQSAWDAAPAGHRTSRQHVINCAPLINIRRMESASACHACGRCAGERNAVQLALRSPNAEILGHPSVPGNKAREMNDWPARLLVFGMLGVALGAFQWSASPWLVAAKQAAAGWLVDHEVWWPLNEAGHWWLFTYYPEANDVFTWLDGGILLAYIAAETLVVGGWVWGWLKLAGMLTGVPWQRLAHALIPFAGTSVFVGLSQLTTSQLAGERVILPWANDARMALLVLSAIWSANLAWRLAKRNGAAGALGILVAAAFPLAAWSTQFFVW</sequence>
<dbReference type="Pfam" id="PF12801">
    <property type="entry name" value="Fer4_5"/>
    <property type="match status" value="2"/>
</dbReference>
<reference evidence="9 10" key="1">
    <citation type="submission" date="2023-12" db="EMBL/GenBank/DDBJ databases">
        <title>Thiobacillus sedimentum sp. nov., a chemolithoautotrophic sulfur-oxidizing bacterium isolated from freshwater sediment.</title>
        <authorList>
            <person name="Luo J."/>
            <person name="Dai C."/>
        </authorList>
    </citation>
    <scope>NUCLEOTIDE SEQUENCE [LARGE SCALE GENOMIC DNA]</scope>
    <source>
        <strain evidence="9 10">SCUT-2</strain>
    </source>
</reference>
<accession>A0ABZ1CFX5</accession>
<keyword evidence="6" id="KW-0411">Iron-sulfur</keyword>
<evidence type="ECO:0000313" key="9">
    <source>
        <dbReference type="EMBL" id="WRS38279.1"/>
    </source>
</evidence>
<keyword evidence="10" id="KW-1185">Reference proteome</keyword>
<feature type="transmembrane region" description="Helical" evidence="7">
    <location>
        <begin position="30"/>
        <end position="53"/>
    </location>
</feature>
<evidence type="ECO:0000256" key="7">
    <source>
        <dbReference type="SAM" id="Phobius"/>
    </source>
</evidence>
<feature type="domain" description="4Fe-4S ferredoxin-type" evidence="8">
    <location>
        <begin position="158"/>
        <end position="195"/>
    </location>
</feature>
<evidence type="ECO:0000256" key="4">
    <source>
        <dbReference type="ARBA" id="ARBA00022982"/>
    </source>
</evidence>
<evidence type="ECO:0000259" key="8">
    <source>
        <dbReference type="Pfam" id="PF12801"/>
    </source>
</evidence>
<keyword evidence="3" id="KW-0479">Metal-binding</keyword>
<dbReference type="PANTHER" id="PTHR30176:SF3">
    <property type="entry name" value="FERREDOXIN-TYPE PROTEIN NAPH"/>
    <property type="match status" value="1"/>
</dbReference>
<dbReference type="PANTHER" id="PTHR30176">
    <property type="entry name" value="FERREDOXIN-TYPE PROTEIN NAPH"/>
    <property type="match status" value="1"/>
</dbReference>
<feature type="transmembrane region" description="Helical" evidence="7">
    <location>
        <begin position="278"/>
        <end position="297"/>
    </location>
</feature>
<name>A0ABZ1CFX5_9PROT</name>
<keyword evidence="7" id="KW-0472">Membrane</keyword>
<evidence type="ECO:0000256" key="1">
    <source>
        <dbReference type="ARBA" id="ARBA00022448"/>
    </source>
</evidence>
<feature type="transmembrane region" description="Helical" evidence="7">
    <location>
        <begin position="73"/>
        <end position="98"/>
    </location>
</feature>